<gene>
    <name evidence="1" type="ORF">EEDITHA_LOCUS15980</name>
</gene>
<organism evidence="1 2">
    <name type="scientific">Euphydryas editha</name>
    <name type="common">Edith's checkerspot</name>
    <dbReference type="NCBI Taxonomy" id="104508"/>
    <lineage>
        <taxon>Eukaryota</taxon>
        <taxon>Metazoa</taxon>
        <taxon>Ecdysozoa</taxon>
        <taxon>Arthropoda</taxon>
        <taxon>Hexapoda</taxon>
        <taxon>Insecta</taxon>
        <taxon>Pterygota</taxon>
        <taxon>Neoptera</taxon>
        <taxon>Endopterygota</taxon>
        <taxon>Lepidoptera</taxon>
        <taxon>Glossata</taxon>
        <taxon>Ditrysia</taxon>
        <taxon>Papilionoidea</taxon>
        <taxon>Nymphalidae</taxon>
        <taxon>Nymphalinae</taxon>
        <taxon>Euphydryas</taxon>
    </lineage>
</organism>
<comment type="caution">
    <text evidence="1">The sequence shown here is derived from an EMBL/GenBank/DDBJ whole genome shotgun (WGS) entry which is preliminary data.</text>
</comment>
<reference evidence="1" key="1">
    <citation type="submission" date="2022-03" db="EMBL/GenBank/DDBJ databases">
        <authorList>
            <person name="Tunstrom K."/>
        </authorList>
    </citation>
    <scope>NUCLEOTIDE SEQUENCE</scope>
</reference>
<dbReference type="Proteomes" id="UP001153954">
    <property type="component" value="Unassembled WGS sequence"/>
</dbReference>
<keyword evidence="2" id="KW-1185">Reference proteome</keyword>
<sequence length="245" mass="28523">MERIHIPMSIRVKLLCDLSFYVPQNCRICNFNLRSRLWDNLIVENGNNSFTAAFIEDLVSLLKNQIGHNIYFQNIEDSDDHLVYYWLGMSKHQFKQILDEVPRLNNAHRGATALAAYLTKLKTGDSDKRRLYETIRNTLERLRSIARELQTQDFVPQNLGLQHMTRQKIAEGNLIIPNGLFASTNQIKPIVIMDGTYVFIQKNSNYKYQKQTYSMHKLSNLVKPFILTYTDGYILDVLGHPVQQQ</sequence>
<proteinExistence type="predicted"/>
<accession>A0AAU9UPT2</accession>
<evidence type="ECO:0000313" key="2">
    <source>
        <dbReference type="Proteomes" id="UP001153954"/>
    </source>
</evidence>
<dbReference type="EMBL" id="CAKOGL010000023">
    <property type="protein sequence ID" value="CAH2101198.1"/>
    <property type="molecule type" value="Genomic_DNA"/>
</dbReference>
<evidence type="ECO:0000313" key="1">
    <source>
        <dbReference type="EMBL" id="CAH2101198.1"/>
    </source>
</evidence>
<name>A0AAU9UPT2_EUPED</name>
<dbReference type="AlphaFoldDB" id="A0AAU9UPT2"/>
<protein>
    <submittedName>
        <fullName evidence="1">Uncharacterized protein</fullName>
    </submittedName>
</protein>